<keyword evidence="2" id="KW-0150">Chloroplast</keyword>
<dbReference type="InterPro" id="IPR029058">
    <property type="entry name" value="AB_hydrolase_fold"/>
</dbReference>
<dbReference type="Gene3D" id="3.40.50.1820">
    <property type="entry name" value="alpha/beta hydrolase"/>
    <property type="match status" value="1"/>
</dbReference>
<dbReference type="InterPro" id="IPR002921">
    <property type="entry name" value="Fungal_lipase-type"/>
</dbReference>
<name>A0A448Z2L6_9STRA</name>
<dbReference type="PANTHER" id="PTHR31403:SF7">
    <property type="entry name" value="PHOSPHOLIPASE A1-IGAMMA3, CHLOROPLASTIC"/>
    <property type="match status" value="1"/>
</dbReference>
<comment type="subcellular location">
    <subcellularLocation>
        <location evidence="1">Plastid</location>
        <location evidence="1">Chloroplast</location>
    </subcellularLocation>
</comment>
<proteinExistence type="predicted"/>
<accession>A0A448Z2L6</accession>
<dbReference type="Proteomes" id="UP000291116">
    <property type="component" value="Unassembled WGS sequence"/>
</dbReference>
<organism evidence="9 10">
    <name type="scientific">Pseudo-nitzschia multistriata</name>
    <dbReference type="NCBI Taxonomy" id="183589"/>
    <lineage>
        <taxon>Eukaryota</taxon>
        <taxon>Sar</taxon>
        <taxon>Stramenopiles</taxon>
        <taxon>Ochrophyta</taxon>
        <taxon>Bacillariophyta</taxon>
        <taxon>Bacillariophyceae</taxon>
        <taxon>Bacillariophycidae</taxon>
        <taxon>Bacillariales</taxon>
        <taxon>Bacillariaceae</taxon>
        <taxon>Pseudo-nitzschia</taxon>
    </lineage>
</organism>
<dbReference type="Pfam" id="PF01764">
    <property type="entry name" value="Lipase_3"/>
    <property type="match status" value="1"/>
</dbReference>
<keyword evidence="7" id="KW-0443">Lipid metabolism</keyword>
<evidence type="ECO:0000256" key="7">
    <source>
        <dbReference type="ARBA" id="ARBA00023098"/>
    </source>
</evidence>
<keyword evidence="6" id="KW-0442">Lipid degradation</keyword>
<gene>
    <name evidence="9" type="ORF">PSNMU_V1.4_AUG-EV-PASAV3_0030500</name>
</gene>
<dbReference type="CDD" id="cd00519">
    <property type="entry name" value="Lipase_3"/>
    <property type="match status" value="1"/>
</dbReference>
<evidence type="ECO:0000256" key="4">
    <source>
        <dbReference type="ARBA" id="ARBA00022801"/>
    </source>
</evidence>
<evidence type="ECO:0000256" key="2">
    <source>
        <dbReference type="ARBA" id="ARBA00022528"/>
    </source>
</evidence>
<dbReference type="SUPFAM" id="SSF53474">
    <property type="entry name" value="alpha/beta-Hydrolases"/>
    <property type="match status" value="1"/>
</dbReference>
<evidence type="ECO:0000313" key="9">
    <source>
        <dbReference type="EMBL" id="VEU36296.1"/>
    </source>
</evidence>
<dbReference type="OrthoDB" id="41339at2759"/>
<dbReference type="EMBL" id="CAACVS010000084">
    <property type="protein sequence ID" value="VEU36296.1"/>
    <property type="molecule type" value="Genomic_DNA"/>
</dbReference>
<evidence type="ECO:0000256" key="3">
    <source>
        <dbReference type="ARBA" id="ARBA00022640"/>
    </source>
</evidence>
<evidence type="ECO:0000256" key="5">
    <source>
        <dbReference type="ARBA" id="ARBA00022946"/>
    </source>
</evidence>
<reference evidence="9 10" key="1">
    <citation type="submission" date="2019-01" db="EMBL/GenBank/DDBJ databases">
        <authorList>
            <person name="Ferrante I. M."/>
        </authorList>
    </citation>
    <scope>NUCLEOTIDE SEQUENCE [LARGE SCALE GENOMIC DNA]</scope>
    <source>
        <strain evidence="9 10">B856</strain>
    </source>
</reference>
<evidence type="ECO:0000259" key="8">
    <source>
        <dbReference type="Pfam" id="PF01764"/>
    </source>
</evidence>
<dbReference type="AlphaFoldDB" id="A0A448Z2L6"/>
<keyword evidence="4" id="KW-0378">Hydrolase</keyword>
<keyword evidence="3" id="KW-0934">Plastid</keyword>
<evidence type="ECO:0000313" key="10">
    <source>
        <dbReference type="Proteomes" id="UP000291116"/>
    </source>
</evidence>
<dbReference type="GO" id="GO:0004620">
    <property type="term" value="F:phospholipase activity"/>
    <property type="evidence" value="ECO:0007669"/>
    <property type="project" value="UniProtKB-ARBA"/>
</dbReference>
<evidence type="ECO:0000256" key="6">
    <source>
        <dbReference type="ARBA" id="ARBA00022963"/>
    </source>
</evidence>
<dbReference type="PANTHER" id="PTHR31403">
    <property type="entry name" value="PHOSPHOLIPASE A1-IBETA2, CHLOROPLASTIC"/>
    <property type="match status" value="1"/>
</dbReference>
<protein>
    <recommendedName>
        <fullName evidence="8">Fungal lipase-type domain-containing protein</fullName>
    </recommendedName>
</protein>
<evidence type="ECO:0000256" key="1">
    <source>
        <dbReference type="ARBA" id="ARBA00004229"/>
    </source>
</evidence>
<keyword evidence="5" id="KW-0809">Transit peptide</keyword>
<feature type="domain" description="Fungal lipase-type" evidence="8">
    <location>
        <begin position="265"/>
        <end position="439"/>
    </location>
</feature>
<dbReference type="GO" id="GO:0009507">
    <property type="term" value="C:chloroplast"/>
    <property type="evidence" value="ECO:0007669"/>
    <property type="project" value="UniProtKB-SubCell"/>
</dbReference>
<dbReference type="GO" id="GO:0016042">
    <property type="term" value="P:lipid catabolic process"/>
    <property type="evidence" value="ECO:0007669"/>
    <property type="project" value="UniProtKB-KW"/>
</dbReference>
<keyword evidence="10" id="KW-1185">Reference proteome</keyword>
<sequence>MGDNYDITRLPIDAVKSVAKIGAWPIHFGKTIATNVTDTAFKVIGTNTEDKPSKTPLKDDSIYEMAESNLDIAAIIYYYTELRSETRRLLKKYTVEKGMTWEASNPEEPSQLVILRNAVKLVEKRSKTIQSPETTASVHVLKDYQDSVMQLEGLRKKFNLDEGDLDIFKTYFDILSEPKTLSDVKSDTILFDNYISPAFRVSFGGTKYNRRKIENLIGDDKEAYIHEIDDDFNATSLRPLGIIKGFTSEIVWAIVVCDKKKTITVVFRGSVNASDWIKNLQCNMTNCKLPGFTSENAKGGDVYGQVHEGFYKYLFEKTKVGMNGSNKSKGEEIMGKLKGDFFSKPRFSDYSLYVTGHSLGGALSTEQVHPSHFHETSLFAFRAATEKNFNVPITNVSFASPFVGNDEFREKFVDLERLKKIRHLRISNYQDLVTLIPATTFPLPNGIQTFKHTGMNIRLYEGRDLLAPSYRRFYPKMGSITNGLRNAMHANIPLGLSVSPISNHLCPEYTKRLTNEKTKEELSKLSLDELYGDKSITGWDYIKN</sequence>